<proteinExistence type="predicted"/>
<protein>
    <submittedName>
        <fullName evidence="3">Clavaminate synthase-like protein</fullName>
    </submittedName>
</protein>
<dbReference type="InterPro" id="IPR003347">
    <property type="entry name" value="JmjC_dom"/>
</dbReference>
<feature type="domain" description="JmjC" evidence="2">
    <location>
        <begin position="268"/>
        <end position="447"/>
    </location>
</feature>
<dbReference type="STRING" id="139825.A0A401GKH9"/>
<dbReference type="EMBL" id="BFAD01000004">
    <property type="protein sequence ID" value="GBE82677.1"/>
    <property type="molecule type" value="Genomic_DNA"/>
</dbReference>
<name>A0A401GKH9_9APHY</name>
<dbReference type="OrthoDB" id="47172at2759"/>
<dbReference type="SUPFAM" id="SSF51197">
    <property type="entry name" value="Clavaminate synthase-like"/>
    <property type="match status" value="1"/>
</dbReference>
<sequence>MTTIAWAQGAARAVSESLGNDFGPTPQENVDALRDAAARLSDTPSPDAELCLKLDKLIQLAHKEMAVSSSAAQIGWRRLYTDACILRSLADIYSLNSTNAQKYALSCIARLDHAIIIAGAPGEGRLDFTIDLIAEVQSKCFRSPGAGEMLVPVPVTTPHSPTLPLTALRTYSEAVPRLDVPPSLTSFATSLSRRPFVLPGYICDWPAMNEHPWRSLDYLRAVTGPGRVVPVEIGRDYTEADWTQKMMPWDEFLDSLGRDSNQEQRPTLYLAQHNLLKQFPALRDDMMPPDYVYTSPSPTEDFPTYTPPANEDQLVLNTWLGPAGTISPAHTDPFFNFFAQVVGRKTVWLAPPSTTPSMYPYPPPSVSSNQARNPAANSTDPSMGNTSRVDVFSDTAANHGDYPLFWDNTVPQAMAVTLEPGELLFFPPGWWHAMRSEDTSFSVSMWF</sequence>
<dbReference type="PANTHER" id="PTHR12461">
    <property type="entry name" value="HYPOXIA-INDUCIBLE FACTOR 1 ALPHA INHIBITOR-RELATED"/>
    <property type="match status" value="1"/>
</dbReference>
<evidence type="ECO:0000313" key="4">
    <source>
        <dbReference type="Proteomes" id="UP000287166"/>
    </source>
</evidence>
<dbReference type="PANTHER" id="PTHR12461:SF94">
    <property type="entry name" value="JMJC DOMAIN-CONTAINING PROTEIN"/>
    <property type="match status" value="1"/>
</dbReference>
<dbReference type="AlphaFoldDB" id="A0A401GKH9"/>
<accession>A0A401GKH9</accession>
<dbReference type="GeneID" id="38779594"/>
<dbReference type="InParanoid" id="A0A401GKH9"/>
<gene>
    <name evidence="3" type="ORF">SCP_0410620</name>
</gene>
<dbReference type="InterPro" id="IPR041667">
    <property type="entry name" value="Cupin_8"/>
</dbReference>
<evidence type="ECO:0000256" key="1">
    <source>
        <dbReference type="SAM" id="MobiDB-lite"/>
    </source>
</evidence>
<organism evidence="3 4">
    <name type="scientific">Sparassis crispa</name>
    <dbReference type="NCBI Taxonomy" id="139825"/>
    <lineage>
        <taxon>Eukaryota</taxon>
        <taxon>Fungi</taxon>
        <taxon>Dikarya</taxon>
        <taxon>Basidiomycota</taxon>
        <taxon>Agaricomycotina</taxon>
        <taxon>Agaricomycetes</taxon>
        <taxon>Polyporales</taxon>
        <taxon>Sparassidaceae</taxon>
        <taxon>Sparassis</taxon>
    </lineage>
</organism>
<dbReference type="PROSITE" id="PS51184">
    <property type="entry name" value="JMJC"/>
    <property type="match status" value="1"/>
</dbReference>
<dbReference type="Pfam" id="PF13621">
    <property type="entry name" value="Cupin_8"/>
    <property type="match status" value="1"/>
</dbReference>
<feature type="compositionally biased region" description="Polar residues" evidence="1">
    <location>
        <begin position="369"/>
        <end position="386"/>
    </location>
</feature>
<dbReference type="Proteomes" id="UP000287166">
    <property type="component" value="Unassembled WGS sequence"/>
</dbReference>
<keyword evidence="4" id="KW-1185">Reference proteome</keyword>
<dbReference type="RefSeq" id="XP_027613590.1">
    <property type="nucleotide sequence ID" value="XM_027757789.1"/>
</dbReference>
<feature type="region of interest" description="Disordered" evidence="1">
    <location>
        <begin position="360"/>
        <end position="386"/>
    </location>
</feature>
<dbReference type="SMART" id="SM00558">
    <property type="entry name" value="JmjC"/>
    <property type="match status" value="1"/>
</dbReference>
<comment type="caution">
    <text evidence="3">The sequence shown here is derived from an EMBL/GenBank/DDBJ whole genome shotgun (WGS) entry which is preliminary data.</text>
</comment>
<evidence type="ECO:0000259" key="2">
    <source>
        <dbReference type="PROSITE" id="PS51184"/>
    </source>
</evidence>
<dbReference type="Gene3D" id="2.60.120.650">
    <property type="entry name" value="Cupin"/>
    <property type="match status" value="1"/>
</dbReference>
<evidence type="ECO:0000313" key="3">
    <source>
        <dbReference type="EMBL" id="GBE82677.1"/>
    </source>
</evidence>
<reference evidence="3 4" key="1">
    <citation type="journal article" date="2018" name="Sci. Rep.">
        <title>Genome sequence of the cauliflower mushroom Sparassis crispa (Hanabiratake) and its association with beneficial usage.</title>
        <authorList>
            <person name="Kiyama R."/>
            <person name="Furutani Y."/>
            <person name="Kawaguchi K."/>
            <person name="Nakanishi T."/>
        </authorList>
    </citation>
    <scope>NUCLEOTIDE SEQUENCE [LARGE SCALE GENOMIC DNA]</scope>
</reference>